<dbReference type="InterPro" id="IPR035909">
    <property type="entry name" value="CheB_C"/>
</dbReference>
<dbReference type="CDD" id="cd17541">
    <property type="entry name" value="REC_CheB-like"/>
    <property type="match status" value="1"/>
</dbReference>
<evidence type="ECO:0000313" key="9">
    <source>
        <dbReference type="EMBL" id="OBR66796.1"/>
    </source>
</evidence>
<dbReference type="RefSeq" id="WP_068681094.1">
    <property type="nucleotide sequence ID" value="NZ_LYPA01000043.1"/>
</dbReference>
<dbReference type="CDD" id="cd16432">
    <property type="entry name" value="CheB_Rec"/>
    <property type="match status" value="1"/>
</dbReference>
<comment type="catalytic activity">
    <reaction evidence="3">
        <text>L-glutaminyl-[protein] + H2O = L-glutamyl-[protein] + NH4(+)</text>
        <dbReference type="Rhea" id="RHEA:16441"/>
        <dbReference type="Rhea" id="RHEA-COMP:10207"/>
        <dbReference type="Rhea" id="RHEA-COMP:10208"/>
        <dbReference type="ChEBI" id="CHEBI:15377"/>
        <dbReference type="ChEBI" id="CHEBI:28938"/>
        <dbReference type="ChEBI" id="CHEBI:29973"/>
        <dbReference type="ChEBI" id="CHEBI:30011"/>
        <dbReference type="EC" id="3.5.1.44"/>
    </reaction>
</comment>
<dbReference type="SMART" id="SM00448">
    <property type="entry name" value="REC"/>
    <property type="match status" value="1"/>
</dbReference>
<dbReference type="InterPro" id="IPR000673">
    <property type="entry name" value="Sig_transdc_resp-reg_Me-estase"/>
</dbReference>
<keyword evidence="1 3" id="KW-0378">Hydrolase</keyword>
<keyword evidence="3 4" id="KW-0145">Chemotaxis</keyword>
<protein>
    <recommendedName>
        <fullName evidence="3">Protein-glutamate methylesterase/protein-glutamine glutaminase</fullName>
        <ecNumber evidence="3">3.1.1.61</ecNumber>
        <ecNumber evidence="3">3.5.1.44</ecNumber>
    </recommendedName>
</protein>
<dbReference type="Gene3D" id="3.40.50.2300">
    <property type="match status" value="1"/>
</dbReference>
<dbReference type="NCBIfam" id="NF001965">
    <property type="entry name" value="PRK00742.1"/>
    <property type="match status" value="1"/>
</dbReference>
<feature type="compositionally biased region" description="Basic and acidic residues" evidence="6">
    <location>
        <begin position="227"/>
        <end position="237"/>
    </location>
</feature>
<dbReference type="GO" id="GO:0005737">
    <property type="term" value="C:cytoplasm"/>
    <property type="evidence" value="ECO:0007669"/>
    <property type="project" value="UniProtKB-SubCell"/>
</dbReference>
<comment type="similarity">
    <text evidence="3">Belongs to the CheB family.</text>
</comment>
<dbReference type="GO" id="GO:0000156">
    <property type="term" value="F:phosphorelay response regulator activity"/>
    <property type="evidence" value="ECO:0007669"/>
    <property type="project" value="InterPro"/>
</dbReference>
<gene>
    <name evidence="3" type="primary">cheB</name>
    <name evidence="9" type="ORF">A7K91_16295</name>
</gene>
<dbReference type="AlphaFoldDB" id="A0A1A5YMF0"/>
<reference evidence="9 10" key="1">
    <citation type="submission" date="2016-05" db="EMBL/GenBank/DDBJ databases">
        <title>Paenibacillus oryzae. sp. nov., isolated from the rice root.</title>
        <authorList>
            <person name="Zhang J."/>
            <person name="Zhang X."/>
        </authorList>
    </citation>
    <scope>NUCLEOTIDE SEQUENCE [LARGE SCALE GENOMIC DNA]</scope>
    <source>
        <strain evidence="9 10">1DrF-4</strain>
    </source>
</reference>
<dbReference type="PANTHER" id="PTHR42872">
    <property type="entry name" value="PROTEIN-GLUTAMATE METHYLESTERASE/PROTEIN-GLUTAMINE GLUTAMINASE"/>
    <property type="match status" value="1"/>
</dbReference>
<evidence type="ECO:0000256" key="5">
    <source>
        <dbReference type="PROSITE-ProRule" id="PRU00169"/>
    </source>
</evidence>
<proteinExistence type="inferred from homology"/>
<comment type="caution">
    <text evidence="9">The sequence shown here is derived from an EMBL/GenBank/DDBJ whole genome shotgun (WGS) entry which is preliminary data.</text>
</comment>
<evidence type="ECO:0000259" key="7">
    <source>
        <dbReference type="PROSITE" id="PS50110"/>
    </source>
</evidence>
<comment type="catalytic activity">
    <reaction evidence="2 3">
        <text>[protein]-L-glutamate 5-O-methyl ester + H2O = L-glutamyl-[protein] + methanol + H(+)</text>
        <dbReference type="Rhea" id="RHEA:23236"/>
        <dbReference type="Rhea" id="RHEA-COMP:10208"/>
        <dbReference type="Rhea" id="RHEA-COMP:10311"/>
        <dbReference type="ChEBI" id="CHEBI:15377"/>
        <dbReference type="ChEBI" id="CHEBI:15378"/>
        <dbReference type="ChEBI" id="CHEBI:17790"/>
        <dbReference type="ChEBI" id="CHEBI:29973"/>
        <dbReference type="ChEBI" id="CHEBI:82795"/>
        <dbReference type="EC" id="3.1.1.61"/>
    </reaction>
</comment>
<keyword evidence="3" id="KW-0963">Cytoplasm</keyword>
<comment type="subcellular location">
    <subcellularLocation>
        <location evidence="3">Cytoplasm</location>
    </subcellularLocation>
</comment>
<dbReference type="Proteomes" id="UP000092024">
    <property type="component" value="Unassembled WGS sequence"/>
</dbReference>
<evidence type="ECO:0000256" key="6">
    <source>
        <dbReference type="SAM" id="MobiDB-lite"/>
    </source>
</evidence>
<dbReference type="SUPFAM" id="SSF52172">
    <property type="entry name" value="CheY-like"/>
    <property type="match status" value="1"/>
</dbReference>
<name>A0A1A5YMF0_9BACL</name>
<dbReference type="GO" id="GO:0008984">
    <property type="term" value="F:protein-glutamate methylesterase activity"/>
    <property type="evidence" value="ECO:0007669"/>
    <property type="project" value="UniProtKB-UniRule"/>
</dbReference>
<dbReference type="Gene3D" id="3.40.50.180">
    <property type="entry name" value="Methylesterase CheB, C-terminal domain"/>
    <property type="match status" value="1"/>
</dbReference>
<dbReference type="EC" id="3.1.1.61" evidence="3"/>
<feature type="domain" description="CheB-type methylesterase" evidence="8">
    <location>
        <begin position="264"/>
        <end position="457"/>
    </location>
</feature>
<dbReference type="InterPro" id="IPR011006">
    <property type="entry name" value="CheY-like_superfamily"/>
</dbReference>
<feature type="region of interest" description="Disordered" evidence="6">
    <location>
        <begin position="175"/>
        <end position="195"/>
    </location>
</feature>
<dbReference type="HAMAP" id="MF_00099">
    <property type="entry name" value="CheB_chemtxs"/>
    <property type="match status" value="1"/>
</dbReference>
<comment type="domain">
    <text evidence="3">Contains a C-terminal catalytic domain, and an N-terminal region which modulates catalytic activity.</text>
</comment>
<evidence type="ECO:0000256" key="1">
    <source>
        <dbReference type="ARBA" id="ARBA00022801"/>
    </source>
</evidence>
<sequence>MAPYRVLIVDDSAFMRTIIGDLILRDKQFTIVATAVNGIEAVSAITRYKPDVVTMDLEMPVMNGLQALQYIMKNCPLPVIMLSGISEANTRDTIMALEYGAFDFIRKPSGPASGDIYQVGELLRDKLRAAVDFVKAANRNAQANQTNEPAASPALESPKETLLQKAPEQTGLLSKAYGKPSAQDKPVESKSSGKAELVQKPAFEPHTSELKAAPKAAQAAPAAGLADRAKKTIEDKPASQPLKTVARPKEVTLPPKPEPKAQAAGAFKHLVAIGTSTGGPRALHEVICSLPANFPAPVLVVQHMPPRFTKSLAQRLDSFSALKVVEAEHGMRAAAGTVYIAPGGFHLELARDSLGYWIQLGSQPQVNGHRPSVDVMFESLVPLTELTRHAVIMTGMGSDGAKGMKALANSGAASTIAEAEETCIVYGMPRSAVEGGAVQTVLPLQHIATRLVSAVSK</sequence>
<feature type="active site" evidence="3 4">
    <location>
        <position position="276"/>
    </location>
</feature>
<feature type="modified residue" description="4-aspartylphosphate" evidence="3 5">
    <location>
        <position position="56"/>
    </location>
</feature>
<accession>A0A1A5YMF0</accession>
<evidence type="ECO:0000259" key="8">
    <source>
        <dbReference type="PROSITE" id="PS50122"/>
    </source>
</evidence>
<keyword evidence="10" id="KW-1185">Reference proteome</keyword>
<dbReference type="SUPFAM" id="SSF52738">
    <property type="entry name" value="Methylesterase CheB, C-terminal domain"/>
    <property type="match status" value="1"/>
</dbReference>
<dbReference type="STRING" id="1844972.A7K91_16295"/>
<feature type="compositionally biased region" description="Low complexity" evidence="6">
    <location>
        <begin position="211"/>
        <end position="226"/>
    </location>
</feature>
<dbReference type="PROSITE" id="PS50110">
    <property type="entry name" value="RESPONSE_REGULATORY"/>
    <property type="match status" value="1"/>
</dbReference>
<evidence type="ECO:0000256" key="4">
    <source>
        <dbReference type="PROSITE-ProRule" id="PRU00050"/>
    </source>
</evidence>
<dbReference type="Pfam" id="PF00072">
    <property type="entry name" value="Response_reg"/>
    <property type="match status" value="1"/>
</dbReference>
<feature type="domain" description="Response regulatory" evidence="7">
    <location>
        <begin position="5"/>
        <end position="122"/>
    </location>
</feature>
<dbReference type="InterPro" id="IPR008248">
    <property type="entry name" value="CheB-like"/>
</dbReference>
<evidence type="ECO:0000256" key="2">
    <source>
        <dbReference type="ARBA" id="ARBA00048267"/>
    </source>
</evidence>
<evidence type="ECO:0000256" key="3">
    <source>
        <dbReference type="HAMAP-Rule" id="MF_00099"/>
    </source>
</evidence>
<dbReference type="EMBL" id="LYPA01000043">
    <property type="protein sequence ID" value="OBR66796.1"/>
    <property type="molecule type" value="Genomic_DNA"/>
</dbReference>
<dbReference type="Pfam" id="PF01339">
    <property type="entry name" value="CheB_methylest"/>
    <property type="match status" value="1"/>
</dbReference>
<evidence type="ECO:0000313" key="10">
    <source>
        <dbReference type="Proteomes" id="UP000092024"/>
    </source>
</evidence>
<comment type="function">
    <text evidence="3">Involved in chemotaxis. Part of a chemotaxis signal transduction system that modulates chemotaxis in response to various stimuli. Catalyzes the demethylation of specific methylglutamate residues introduced into the chemoreceptors (methyl-accepting chemotaxis proteins or MCP) by CheR. Also mediates the irreversible deamidation of specific glutamine residues to glutamic acid.</text>
</comment>
<dbReference type="GO" id="GO:0050568">
    <property type="term" value="F:protein-glutamine glutaminase activity"/>
    <property type="evidence" value="ECO:0007669"/>
    <property type="project" value="UniProtKB-UniRule"/>
</dbReference>
<dbReference type="EC" id="3.5.1.44" evidence="3"/>
<dbReference type="GO" id="GO:0006935">
    <property type="term" value="P:chemotaxis"/>
    <property type="evidence" value="ECO:0007669"/>
    <property type="project" value="UniProtKB-UniRule"/>
</dbReference>
<organism evidence="9 10">
    <name type="scientific">Paenibacillus oryzae</name>
    <dbReference type="NCBI Taxonomy" id="1844972"/>
    <lineage>
        <taxon>Bacteria</taxon>
        <taxon>Bacillati</taxon>
        <taxon>Bacillota</taxon>
        <taxon>Bacilli</taxon>
        <taxon>Bacillales</taxon>
        <taxon>Paenibacillaceae</taxon>
        <taxon>Paenibacillus</taxon>
    </lineage>
</organism>
<feature type="region of interest" description="Disordered" evidence="6">
    <location>
        <begin position="210"/>
        <end position="260"/>
    </location>
</feature>
<dbReference type="OrthoDB" id="9793421at2"/>
<comment type="PTM">
    <text evidence="3">Phosphorylated by CheA. Phosphorylation of the N-terminal regulatory domain activates the methylesterase activity.</text>
</comment>
<dbReference type="InterPro" id="IPR001789">
    <property type="entry name" value="Sig_transdc_resp-reg_receiver"/>
</dbReference>
<feature type="active site" evidence="3 4">
    <location>
        <position position="303"/>
    </location>
</feature>
<dbReference type="PROSITE" id="PS50122">
    <property type="entry name" value="CHEB"/>
    <property type="match status" value="1"/>
</dbReference>
<dbReference type="PANTHER" id="PTHR42872:SF3">
    <property type="entry name" value="PROTEIN-GLUTAMATE METHYLESTERASE_PROTEIN-GLUTAMINE GLUTAMINASE 1"/>
    <property type="match status" value="1"/>
</dbReference>
<keyword evidence="3 5" id="KW-0597">Phosphoprotein</keyword>
<feature type="active site" evidence="3 4">
    <location>
        <position position="399"/>
    </location>
</feature>